<evidence type="ECO:0000259" key="1">
    <source>
        <dbReference type="PROSITE" id="PS50904"/>
    </source>
</evidence>
<protein>
    <submittedName>
        <fullName evidence="2">Slmo</fullName>
    </submittedName>
</protein>
<dbReference type="Pfam" id="PF04707">
    <property type="entry name" value="PRELI"/>
    <property type="match status" value="1"/>
</dbReference>
<evidence type="ECO:0000313" key="3">
    <source>
        <dbReference type="Proteomes" id="UP000494163"/>
    </source>
</evidence>
<proteinExistence type="predicted"/>
<feature type="domain" description="PRELI/MSF1" evidence="1">
    <location>
        <begin position="1"/>
        <end position="170"/>
    </location>
</feature>
<reference evidence="2 3" key="1">
    <citation type="submission" date="2015-08" db="EMBL/GenBank/DDBJ databases">
        <title>Ancestral chromatin configuration constrains chromatin evolution on differentiating sex chromosomes in Drosophila.</title>
        <authorList>
            <person name="Zhou Q."/>
            <person name="Bachtrog D."/>
        </authorList>
    </citation>
    <scope>NUCLEOTIDE SEQUENCE [LARGE SCALE GENOMIC DNA]</scope>
    <source>
        <tissue evidence="2">Whole larvae</tissue>
    </source>
</reference>
<dbReference type="AlphaFoldDB" id="A0A0M3QT30"/>
<dbReference type="InterPro" id="IPR006797">
    <property type="entry name" value="PRELI/MSF1_dom"/>
</dbReference>
<evidence type="ECO:0000313" key="2">
    <source>
        <dbReference type="EMBL" id="ALC38169.1"/>
    </source>
</evidence>
<dbReference type="InterPro" id="IPR037365">
    <property type="entry name" value="Slowmo/Ups"/>
</dbReference>
<name>A0A0M3QT30_DROBS</name>
<dbReference type="EMBL" id="CP012523">
    <property type="protein sequence ID" value="ALC38169.1"/>
    <property type="molecule type" value="Genomic_DNA"/>
</dbReference>
<accession>A0A0M3QT30</accession>
<dbReference type="PANTHER" id="PTHR11158">
    <property type="entry name" value="MSF1/PX19 RELATED"/>
    <property type="match status" value="1"/>
</dbReference>
<dbReference type="Proteomes" id="UP000494163">
    <property type="component" value="Chromosome 2L"/>
</dbReference>
<dbReference type="PROSITE" id="PS50904">
    <property type="entry name" value="PRELI_MSF1"/>
    <property type="match status" value="1"/>
</dbReference>
<dbReference type="OrthoDB" id="407630at2759"/>
<organism evidence="2 3">
    <name type="scientific">Drosophila busckii</name>
    <name type="common">Fruit fly</name>
    <dbReference type="NCBI Taxonomy" id="30019"/>
    <lineage>
        <taxon>Eukaryota</taxon>
        <taxon>Metazoa</taxon>
        <taxon>Ecdysozoa</taxon>
        <taxon>Arthropoda</taxon>
        <taxon>Hexapoda</taxon>
        <taxon>Insecta</taxon>
        <taxon>Pterygota</taxon>
        <taxon>Neoptera</taxon>
        <taxon>Endopterygota</taxon>
        <taxon>Diptera</taxon>
        <taxon>Brachycera</taxon>
        <taxon>Muscomorpha</taxon>
        <taxon>Ephydroidea</taxon>
        <taxon>Drosophilidae</taxon>
        <taxon>Drosophila</taxon>
    </lineage>
</organism>
<gene>
    <name evidence="2" type="ORF">Dbus_chr2Lg254</name>
</gene>
<dbReference type="STRING" id="30019.A0A0M3QT30"/>
<sequence length="219" mass="24713">MKIWTSEHIFNHPWETVTQAAWRKYPNPMTPSIIGTDVVERQVVNGVLHTHRLVQSKWYFPKWTHALIGTAKTCFASERSTVDPQRKQMVLKTNNLTFCRNISVDEVLYYEPHPSDASKTLLKQEATVTVYGVPLSHYMEDLLTSTISSNAGKGRQGLEWVIGLINTEVKGIAESAARGTDELLHNTRRSIDEVTESARKSMDEIHVQAAKAAKAMHIT</sequence>
<dbReference type="SMR" id="A0A0M3QT30"/>
<dbReference type="OMA" id="YCPWNEK"/>
<dbReference type="GO" id="GO:0005758">
    <property type="term" value="C:mitochondrial intermembrane space"/>
    <property type="evidence" value="ECO:0007669"/>
    <property type="project" value="InterPro"/>
</dbReference>
<keyword evidence="3" id="KW-1185">Reference proteome</keyword>